<evidence type="ECO:0000313" key="3">
    <source>
        <dbReference type="EMBL" id="CUQ27582.1"/>
    </source>
</evidence>
<sequence length="147" mass="16687">MKIIIDGDACPSISKIENLAKEYAIEVNIFVDIHHYIQSDYSKVIVVDSGFQSVDMYVVNNSKDGDIVITQDYGVAAMCLPRGSTVISPKGRIYSEENIDLLLEQRHVSQKIRKAGGRFKGPKKRSFEDEERLLNNLRAIIEYNLKH</sequence>
<dbReference type="HAMAP" id="MF_00489">
    <property type="entry name" value="UPF0178"/>
    <property type="match status" value="1"/>
</dbReference>
<dbReference type="NCBIfam" id="NF001095">
    <property type="entry name" value="PRK00124.1"/>
    <property type="match status" value="1"/>
</dbReference>
<dbReference type="Pfam" id="PF02639">
    <property type="entry name" value="DUF188"/>
    <property type="match status" value="1"/>
</dbReference>
<accession>A0A174UZ94</accession>
<reference evidence="3 4" key="1">
    <citation type="submission" date="2015-09" db="EMBL/GenBank/DDBJ databases">
        <authorList>
            <consortium name="Pathogen Informatics"/>
        </authorList>
    </citation>
    <scope>NUCLEOTIDE SEQUENCE [LARGE SCALE GENOMIC DNA]</scope>
    <source>
        <strain evidence="3 4">2789STDY5834956</strain>
    </source>
</reference>
<name>A0A174UZ94_9CLOT</name>
<dbReference type="InterPro" id="IPR003791">
    <property type="entry name" value="UPF0178"/>
</dbReference>
<evidence type="ECO:0000313" key="4">
    <source>
        <dbReference type="Proteomes" id="UP000095563"/>
    </source>
</evidence>
<dbReference type="Proteomes" id="UP000095563">
    <property type="component" value="Unassembled WGS sequence"/>
</dbReference>
<gene>
    <name evidence="3" type="primary">yaiI</name>
    <name evidence="3" type="ORF">ERS852568_02610</name>
</gene>
<dbReference type="PANTHER" id="PTHR35146:SF1">
    <property type="entry name" value="UPF0178 PROTEIN YAII"/>
    <property type="match status" value="1"/>
</dbReference>
<organism evidence="3 4">
    <name type="scientific">Clostridium baratii</name>
    <dbReference type="NCBI Taxonomy" id="1561"/>
    <lineage>
        <taxon>Bacteria</taxon>
        <taxon>Bacillati</taxon>
        <taxon>Bacillota</taxon>
        <taxon>Clostridia</taxon>
        <taxon>Eubacteriales</taxon>
        <taxon>Clostridiaceae</taxon>
        <taxon>Clostridium</taxon>
    </lineage>
</organism>
<evidence type="ECO:0000256" key="2">
    <source>
        <dbReference type="HAMAP-Rule" id="MF_00489"/>
    </source>
</evidence>
<evidence type="ECO:0000256" key="1">
    <source>
        <dbReference type="ARBA" id="ARBA00008522"/>
    </source>
</evidence>
<comment type="similarity">
    <text evidence="1 2">Belongs to the UPF0178 family.</text>
</comment>
<protein>
    <recommendedName>
        <fullName evidence="2">UPF0178 protein ERS852568_02610</fullName>
    </recommendedName>
</protein>
<proteinExistence type="inferred from homology"/>
<dbReference type="EMBL" id="CZBO01000006">
    <property type="protein sequence ID" value="CUQ27582.1"/>
    <property type="molecule type" value="Genomic_DNA"/>
</dbReference>
<dbReference type="AlphaFoldDB" id="A0A174UZ94"/>
<dbReference type="PANTHER" id="PTHR35146">
    <property type="entry name" value="UPF0178 PROTEIN YAII"/>
    <property type="match status" value="1"/>
</dbReference>
<dbReference type="RefSeq" id="WP_055208526.1">
    <property type="nucleotide sequence ID" value="NZ_CZBO01000006.1"/>
</dbReference>